<dbReference type="InterPro" id="IPR012545">
    <property type="entry name" value="DUF1697"/>
</dbReference>
<comment type="caution">
    <text evidence="1">The sequence shown here is derived from an EMBL/GenBank/DDBJ whole genome shotgun (WGS) entry which is preliminary data.</text>
</comment>
<dbReference type="EMBL" id="JAPNKE010000002">
    <property type="protein sequence ID" value="MCY1011451.1"/>
    <property type="molecule type" value="Genomic_DNA"/>
</dbReference>
<name>A0A9X3F4T7_9BACT</name>
<protein>
    <submittedName>
        <fullName evidence="1">DUF1697 domain-containing protein</fullName>
    </submittedName>
</protein>
<evidence type="ECO:0000313" key="2">
    <source>
        <dbReference type="Proteomes" id="UP001150924"/>
    </source>
</evidence>
<dbReference type="PANTHER" id="PTHR36439:SF1">
    <property type="entry name" value="DUF1697 DOMAIN-CONTAINING PROTEIN"/>
    <property type="match status" value="1"/>
</dbReference>
<organism evidence="1 2">
    <name type="scientific">Nannocystis pusilla</name>
    <dbReference type="NCBI Taxonomy" id="889268"/>
    <lineage>
        <taxon>Bacteria</taxon>
        <taxon>Pseudomonadati</taxon>
        <taxon>Myxococcota</taxon>
        <taxon>Polyangia</taxon>
        <taxon>Nannocystales</taxon>
        <taxon>Nannocystaceae</taxon>
        <taxon>Nannocystis</taxon>
    </lineage>
</organism>
<dbReference type="PIRSF" id="PIRSF008502">
    <property type="entry name" value="UCP008502"/>
    <property type="match status" value="1"/>
</dbReference>
<dbReference type="AlphaFoldDB" id="A0A9X3F4T7"/>
<reference evidence="1" key="1">
    <citation type="submission" date="2022-11" db="EMBL/GenBank/DDBJ databases">
        <title>Minimal conservation of predation-associated metabolite biosynthetic gene clusters underscores biosynthetic potential of Myxococcota including descriptions for ten novel species: Archangium lansinium sp. nov., Myxococcus landrumus sp. nov., Nannocystis bai.</title>
        <authorList>
            <person name="Ahearne A."/>
            <person name="Stevens C."/>
            <person name="Phillips K."/>
        </authorList>
    </citation>
    <scope>NUCLEOTIDE SEQUENCE</scope>
    <source>
        <strain evidence="1">Na p29</strain>
    </source>
</reference>
<dbReference type="PANTHER" id="PTHR36439">
    <property type="entry name" value="BLL4334 PROTEIN"/>
    <property type="match status" value="1"/>
</dbReference>
<keyword evidence="2" id="KW-1185">Reference proteome</keyword>
<accession>A0A9X3F4T7</accession>
<proteinExistence type="predicted"/>
<dbReference type="Proteomes" id="UP001150924">
    <property type="component" value="Unassembled WGS sequence"/>
</dbReference>
<dbReference type="Gene3D" id="3.30.70.1280">
    <property type="entry name" value="SP0830-like domains"/>
    <property type="match status" value="1"/>
</dbReference>
<gene>
    <name evidence="1" type="ORF">OV079_39005</name>
</gene>
<dbReference type="Pfam" id="PF08002">
    <property type="entry name" value="DUF1697"/>
    <property type="match status" value="1"/>
</dbReference>
<evidence type="ECO:0000313" key="1">
    <source>
        <dbReference type="EMBL" id="MCY1011451.1"/>
    </source>
</evidence>
<dbReference type="SUPFAM" id="SSF160379">
    <property type="entry name" value="SP0830-like"/>
    <property type="match status" value="1"/>
</dbReference>
<dbReference type="RefSeq" id="WP_267774725.1">
    <property type="nucleotide sequence ID" value="NZ_JAPNKE010000002.1"/>
</dbReference>
<sequence>MTTFIALLRGINVGSTRKLPMAELRTLCGELGFAGVQTYIQSGNVVFSADGAAEDHEAVLEQGITRVFGLQVEVMVRTAAQWGQIVAGNPLWAEAQAEANHVLLGVPKRPPRTDAVAKLLERATAGERVVAAGEVLWFHYPNGIGGTKWSPALVDRLVGSPLTGRNWRTVLQLAAMAKI</sequence>